<gene>
    <name evidence="1" type="ORF">LWI28_018587</name>
</gene>
<reference evidence="1" key="1">
    <citation type="journal article" date="2022" name="Plant J.">
        <title>Strategies of tolerance reflected in two North American maple genomes.</title>
        <authorList>
            <person name="McEvoy S.L."/>
            <person name="Sezen U.U."/>
            <person name="Trouern-Trend A."/>
            <person name="McMahon S.M."/>
            <person name="Schaberg P.G."/>
            <person name="Yang J."/>
            <person name="Wegrzyn J.L."/>
            <person name="Swenson N.G."/>
        </authorList>
    </citation>
    <scope>NUCLEOTIDE SEQUENCE</scope>
    <source>
        <strain evidence="1">91603</strain>
    </source>
</reference>
<keyword evidence="2" id="KW-1185">Reference proteome</keyword>
<proteinExistence type="predicted"/>
<dbReference type="AlphaFoldDB" id="A0AAD5IWF3"/>
<protein>
    <submittedName>
        <fullName evidence="1">Uncharacterized protein</fullName>
    </submittedName>
</protein>
<evidence type="ECO:0000313" key="2">
    <source>
        <dbReference type="Proteomes" id="UP001064489"/>
    </source>
</evidence>
<evidence type="ECO:0000313" key="1">
    <source>
        <dbReference type="EMBL" id="KAI9177736.1"/>
    </source>
</evidence>
<accession>A0AAD5IWF3</accession>
<name>A0AAD5IWF3_ACENE</name>
<dbReference type="EMBL" id="JAJSOW010000102">
    <property type="protein sequence ID" value="KAI9177736.1"/>
    <property type="molecule type" value="Genomic_DNA"/>
</dbReference>
<organism evidence="1 2">
    <name type="scientific">Acer negundo</name>
    <name type="common">Box elder</name>
    <dbReference type="NCBI Taxonomy" id="4023"/>
    <lineage>
        <taxon>Eukaryota</taxon>
        <taxon>Viridiplantae</taxon>
        <taxon>Streptophyta</taxon>
        <taxon>Embryophyta</taxon>
        <taxon>Tracheophyta</taxon>
        <taxon>Spermatophyta</taxon>
        <taxon>Magnoliopsida</taxon>
        <taxon>eudicotyledons</taxon>
        <taxon>Gunneridae</taxon>
        <taxon>Pentapetalae</taxon>
        <taxon>rosids</taxon>
        <taxon>malvids</taxon>
        <taxon>Sapindales</taxon>
        <taxon>Sapindaceae</taxon>
        <taxon>Hippocastanoideae</taxon>
        <taxon>Acereae</taxon>
        <taxon>Acer</taxon>
    </lineage>
</organism>
<reference evidence="1" key="2">
    <citation type="submission" date="2023-02" db="EMBL/GenBank/DDBJ databases">
        <authorList>
            <person name="Swenson N.G."/>
            <person name="Wegrzyn J.L."/>
            <person name="Mcevoy S.L."/>
        </authorList>
    </citation>
    <scope>NUCLEOTIDE SEQUENCE</scope>
    <source>
        <strain evidence="1">91603</strain>
        <tissue evidence="1">Leaf</tissue>
    </source>
</reference>
<comment type="caution">
    <text evidence="1">The sequence shown here is derived from an EMBL/GenBank/DDBJ whole genome shotgun (WGS) entry which is preliminary data.</text>
</comment>
<sequence length="244" mass="26850">MLSDVDLTERKLACKPAFFVSDQEFNSLERGRDSLQVYHIDKEASKGSTVSQLSKSDKARDSCHHFSKKKSVVDSQGIAKLSCENRGDLTNGDLVDGKGLLSNSNFLRCDSVLLISKGGSELGNHSVEAEGSPVTGMGFGLKGKSVPVKWGNNVDAVKNSKRMKGTDYCLVVKGHDMKLRSSKNCFNMSWNLEEEIFKVIDYGIDVGYDFKDKKVKMVDIFAKAISKLMGIKSRNGEGTIICLF</sequence>
<dbReference type="Proteomes" id="UP001064489">
    <property type="component" value="Chromosome 5"/>
</dbReference>